<evidence type="ECO:0000313" key="5">
    <source>
        <dbReference type="Proteomes" id="UP000189701"/>
    </source>
</evidence>
<name>A0A1U7V835_NICSY</name>
<dbReference type="Pfam" id="PF03468">
    <property type="entry name" value="XS"/>
    <property type="match status" value="1"/>
</dbReference>
<feature type="coiled-coil region" evidence="1">
    <location>
        <begin position="235"/>
        <end position="443"/>
    </location>
</feature>
<feature type="domain" description="XS" evidence="3">
    <location>
        <begin position="92"/>
        <end position="202"/>
    </location>
</feature>
<dbReference type="InterPro" id="IPR038588">
    <property type="entry name" value="XS_domain_sf"/>
</dbReference>
<dbReference type="Gene3D" id="3.30.70.2890">
    <property type="entry name" value="XS domain"/>
    <property type="match status" value="1"/>
</dbReference>
<dbReference type="PANTHER" id="PTHR21596">
    <property type="entry name" value="RIBONUCLEASE P SUBUNIT P38"/>
    <property type="match status" value="1"/>
</dbReference>
<dbReference type="GO" id="GO:0080188">
    <property type="term" value="P:gene silencing by siRNA-directed DNA methylation"/>
    <property type="evidence" value="ECO:0007669"/>
    <property type="project" value="InterPro"/>
</dbReference>
<dbReference type="RefSeq" id="XP_009761116.1">
    <property type="nucleotide sequence ID" value="XM_009762814.1"/>
</dbReference>
<feature type="domain" description="Factor of DNA methylation 1-5/IDN2" evidence="4">
    <location>
        <begin position="471"/>
        <end position="599"/>
    </location>
</feature>
<evidence type="ECO:0000256" key="2">
    <source>
        <dbReference type="SAM" id="MobiDB-lite"/>
    </source>
</evidence>
<reference evidence="5" key="1">
    <citation type="journal article" date="2013" name="Genome Biol.">
        <title>Reference genomes and transcriptomes of Nicotiana sylvestris and Nicotiana tomentosiformis.</title>
        <authorList>
            <person name="Sierro N."/>
            <person name="Battey J.N."/>
            <person name="Ouadi S."/>
            <person name="Bovet L."/>
            <person name="Goepfert S."/>
            <person name="Bakaher N."/>
            <person name="Peitsch M.C."/>
            <person name="Ivanov N.V."/>
        </authorList>
    </citation>
    <scope>NUCLEOTIDE SEQUENCE [LARGE SCALE GENOMIC DNA]</scope>
</reference>
<sequence>MKSASDLPLELLLQDQLPAAQTKQVQEQETEGEPRRRRMMPRVDDVEIELEDPEGVPLVSHRPPSQSSAVHYCTFFSKIFTCMALYQGNDVDEKYVFPWMGIVANVPTEWDGKRYVGKSGSGLRDDLTNKGFNPVRVHPLWNHRGHSGYAVVEFSNNWDGFAYAIKFEKSFESQHRGKLDYLGSANRGNKLYGWVAKADDFKSSGVIGDYLRKNGDLKSISEIQAEDKRKNDALVSNLAETIEAKSRRLKEIESKCNETSMCLSKVMMQRDEMIQEYNEEIQGMAKNARDQLAKIIKEREKSKLYLEAQRKELELRKKELVEREALNDNQRQELHSLKQMNERAEMEQKRMDESVLKLAEEQKKEKETLREKILGLQTKLDSKQALELEIERLKGATQVMRHMGDGQDVKKKLDEIQESLKEKEEELEDLEALNQALVVKERRANVELQDARKELIDGMKQHSSRALIGVKRMGELDIKRFQEITKKMFVEDADFKAAELCSIWEAHLRDPNWHPFKVVTTENGPKEEIDDKDERLNRLKHEYGEAAYELVTTALLEMNESSSSRGITTELWNYKLERKATVKEGISYIVQKLKVSKAKKR</sequence>
<dbReference type="InterPro" id="IPR005379">
    <property type="entry name" value="FDM1-5/IDN2_XH"/>
</dbReference>
<reference evidence="6" key="2">
    <citation type="submission" date="2025-08" db="UniProtKB">
        <authorList>
            <consortium name="RefSeq"/>
        </authorList>
    </citation>
    <scope>IDENTIFICATION</scope>
    <source>
        <tissue evidence="6">Leaf</tissue>
    </source>
</reference>
<keyword evidence="5" id="KW-1185">Reference proteome</keyword>
<evidence type="ECO:0000313" key="6">
    <source>
        <dbReference type="RefSeq" id="XP_009761116.1"/>
    </source>
</evidence>
<accession>A0A1U7V835</accession>
<proteinExistence type="predicted"/>
<dbReference type="Proteomes" id="UP000189701">
    <property type="component" value="Unplaced"/>
</dbReference>
<dbReference type="InterPro" id="IPR005380">
    <property type="entry name" value="XS_domain"/>
</dbReference>
<keyword evidence="1" id="KW-0175">Coiled coil</keyword>
<dbReference type="STRING" id="4096.A0A1U7V835"/>
<dbReference type="Pfam" id="PF03469">
    <property type="entry name" value="XH"/>
    <property type="match status" value="1"/>
</dbReference>
<dbReference type="InterPro" id="IPR045177">
    <property type="entry name" value="FDM1-5/IDN2"/>
</dbReference>
<dbReference type="PANTHER" id="PTHR21596:SF83">
    <property type="entry name" value="FACTOR OF DNA METHYLATION 4-LIKE"/>
    <property type="match status" value="1"/>
</dbReference>
<feature type="region of interest" description="Disordered" evidence="2">
    <location>
        <begin position="15"/>
        <end position="38"/>
    </location>
</feature>
<organism evidence="5 6">
    <name type="scientific">Nicotiana sylvestris</name>
    <name type="common">Wood tobacco</name>
    <name type="synonym">South American tobacco</name>
    <dbReference type="NCBI Taxonomy" id="4096"/>
    <lineage>
        <taxon>Eukaryota</taxon>
        <taxon>Viridiplantae</taxon>
        <taxon>Streptophyta</taxon>
        <taxon>Embryophyta</taxon>
        <taxon>Tracheophyta</taxon>
        <taxon>Spermatophyta</taxon>
        <taxon>Magnoliopsida</taxon>
        <taxon>eudicotyledons</taxon>
        <taxon>Gunneridae</taxon>
        <taxon>Pentapetalae</taxon>
        <taxon>asterids</taxon>
        <taxon>lamiids</taxon>
        <taxon>Solanales</taxon>
        <taxon>Solanaceae</taxon>
        <taxon>Nicotianoideae</taxon>
        <taxon>Nicotianeae</taxon>
        <taxon>Nicotiana</taxon>
    </lineage>
</organism>
<protein>
    <submittedName>
        <fullName evidence="6">Cingulin-like</fullName>
    </submittedName>
</protein>
<evidence type="ECO:0000256" key="1">
    <source>
        <dbReference type="SAM" id="Coils"/>
    </source>
</evidence>
<gene>
    <name evidence="6" type="primary">LOC104213327</name>
</gene>
<evidence type="ECO:0000259" key="4">
    <source>
        <dbReference type="Pfam" id="PF03469"/>
    </source>
</evidence>
<evidence type="ECO:0000259" key="3">
    <source>
        <dbReference type="Pfam" id="PF03468"/>
    </source>
</evidence>
<dbReference type="OrthoDB" id="1892195at2759"/>
<dbReference type="eggNOG" id="ENOG502QWMB">
    <property type="taxonomic scope" value="Eukaryota"/>
</dbReference>
<dbReference type="AlphaFoldDB" id="A0A1U7V835"/>